<dbReference type="EMBL" id="HACG01017094">
    <property type="protein sequence ID" value="CEK63959.1"/>
    <property type="molecule type" value="Transcribed_RNA"/>
</dbReference>
<keyword evidence="4" id="KW-0687">Ribonucleoprotein</keyword>
<organism evidence="5">
    <name type="scientific">Arion vulgaris</name>
    <dbReference type="NCBI Taxonomy" id="1028688"/>
    <lineage>
        <taxon>Eukaryota</taxon>
        <taxon>Metazoa</taxon>
        <taxon>Spiralia</taxon>
        <taxon>Lophotrochozoa</taxon>
        <taxon>Mollusca</taxon>
        <taxon>Gastropoda</taxon>
        <taxon>Heterobranchia</taxon>
        <taxon>Euthyneura</taxon>
        <taxon>Panpulmonata</taxon>
        <taxon>Eupulmonata</taxon>
        <taxon>Stylommatophora</taxon>
        <taxon>Helicina</taxon>
        <taxon>Arionoidea</taxon>
        <taxon>Arionidae</taxon>
        <taxon>Arion</taxon>
    </lineage>
</organism>
<evidence type="ECO:0000256" key="2">
    <source>
        <dbReference type="ARBA" id="ARBA00022980"/>
    </source>
</evidence>
<keyword evidence="2" id="KW-0689">Ribosomal protein</keyword>
<evidence type="ECO:0000256" key="1">
    <source>
        <dbReference type="ARBA" id="ARBA00004173"/>
    </source>
</evidence>
<dbReference type="Pfam" id="PF07147">
    <property type="entry name" value="PDCD9"/>
    <property type="match status" value="1"/>
</dbReference>
<dbReference type="GO" id="GO:0006412">
    <property type="term" value="P:translation"/>
    <property type="evidence" value="ECO:0007669"/>
    <property type="project" value="InterPro"/>
</dbReference>
<gene>
    <name evidence="5" type="primary">ORF50132</name>
</gene>
<dbReference type="InterPro" id="IPR010793">
    <property type="entry name" value="Ribosomal_mL37/mL65"/>
</dbReference>
<reference evidence="5" key="1">
    <citation type="submission" date="2014-12" db="EMBL/GenBank/DDBJ databases">
        <title>Insight into the proteome of Arion vulgaris.</title>
        <authorList>
            <person name="Aradska J."/>
            <person name="Bulat T."/>
            <person name="Smidak R."/>
            <person name="Sarate P."/>
            <person name="Gangsoo J."/>
            <person name="Sialana F."/>
            <person name="Bilban M."/>
            <person name="Lubec G."/>
        </authorList>
    </citation>
    <scope>NUCLEOTIDE SEQUENCE</scope>
    <source>
        <tissue evidence="5">Skin</tissue>
    </source>
</reference>
<comment type="subcellular location">
    <subcellularLocation>
        <location evidence="1">Mitochondrion</location>
    </subcellularLocation>
</comment>
<proteinExistence type="predicted"/>
<dbReference type="PANTHER" id="PTHR13014">
    <property type="entry name" value="MITOCHONDRIAL 28S RIBOSOMAL PROTEIN S30/P52 PRO-APOTOTIC PROTEIN"/>
    <property type="match status" value="1"/>
</dbReference>
<evidence type="ECO:0000256" key="3">
    <source>
        <dbReference type="ARBA" id="ARBA00023128"/>
    </source>
</evidence>
<name>A0A0B6Z5S3_9EUPU</name>
<dbReference type="PANTHER" id="PTHR13014:SF3">
    <property type="entry name" value="LARGE RIBOSOMAL SUBUNIT PROTEIN ML65"/>
    <property type="match status" value="1"/>
</dbReference>
<dbReference type="AlphaFoldDB" id="A0A0B6Z5S3"/>
<dbReference type="GO" id="GO:0005762">
    <property type="term" value="C:mitochondrial large ribosomal subunit"/>
    <property type="evidence" value="ECO:0007669"/>
    <property type="project" value="TreeGrafter"/>
</dbReference>
<protein>
    <submittedName>
        <fullName evidence="5">Uncharacterized protein</fullName>
    </submittedName>
</protein>
<evidence type="ECO:0000313" key="5">
    <source>
        <dbReference type="EMBL" id="CEK63959.1"/>
    </source>
</evidence>
<keyword evidence="3" id="KW-0496">Mitochondrion</keyword>
<evidence type="ECO:0000256" key="4">
    <source>
        <dbReference type="ARBA" id="ARBA00023274"/>
    </source>
</evidence>
<sequence>LYNNANLVEQTNCSTKYPEIKPKYPIGAWGNMKHEYAWQWHELKEQLLEIPNVPERQKQLLEKHTLAMLELPKMDHRVHDFKERVNALIDEASPVLKLNPLNNHPSVLQFRKYVTKTAILKWEQTKPKVFDSMDTAIVDEEVKNLKKHICDHMHMEYDIIERVDMSPSKQRVYLCKSLIRCISDTLVLELGKHLNHLRTCHYDEDVIVRALWSRHGIERKKRLYTYDLDKPKFITVEDQPIISEGLFDGMVRSHLPLPEFQSGLSKDIVDCESSQFKYKPSAFGEDKPGHSLLKSISAGHRFGDPCEYGLIGFLSTCNTHETEKIYGSRVARDCRLSMGLTNTFTWLTAQACNQGFSHVIDLTYPLTSQTIMTDGEKFSFLAYQLNTLELWKDDIGNNKVNLCWCTDEMSLYHSIEHGKVRELNDDVLTLLVKMFMLPPTPRAHDMKPTISKPDISLHLKNNFVPERVIIPEVIVEEQYIVS</sequence>
<accession>A0A0B6Z5S3</accession>
<feature type="non-terminal residue" evidence="5">
    <location>
        <position position="1"/>
    </location>
</feature>
<dbReference type="InterPro" id="IPR039982">
    <property type="entry name" value="Ribosomal_mL65"/>
</dbReference>
<dbReference type="GO" id="GO:0003735">
    <property type="term" value="F:structural constituent of ribosome"/>
    <property type="evidence" value="ECO:0007669"/>
    <property type="project" value="InterPro"/>
</dbReference>